<dbReference type="GO" id="GO:0005794">
    <property type="term" value="C:Golgi apparatus"/>
    <property type="evidence" value="ECO:0007669"/>
    <property type="project" value="TreeGrafter"/>
</dbReference>
<comment type="similarity">
    <text evidence="3 7">Belongs to the PRA1 family.</text>
</comment>
<comment type="function">
    <text evidence="1 7">May be involved in both secretory and endocytic intracellular trafficking in the endosomal/prevacuolar compartments.</text>
</comment>
<dbReference type="GO" id="GO:0016020">
    <property type="term" value="C:membrane"/>
    <property type="evidence" value="ECO:0007669"/>
    <property type="project" value="UniProtKB-SubCell"/>
</dbReference>
<evidence type="ECO:0000256" key="6">
    <source>
        <dbReference type="ARBA" id="ARBA00023136"/>
    </source>
</evidence>
<comment type="caution">
    <text evidence="9">The sequence shown here is derived from an EMBL/GenBank/DDBJ whole genome shotgun (WGS) entry which is preliminary data.</text>
</comment>
<comment type="subcellular location">
    <subcellularLocation>
        <location evidence="2 7">Membrane</location>
        <topology evidence="2 7">Multi-pass membrane protein</topology>
    </subcellularLocation>
</comment>
<evidence type="ECO:0000256" key="7">
    <source>
        <dbReference type="RuleBase" id="RU363107"/>
    </source>
</evidence>
<dbReference type="PANTHER" id="PTHR19317">
    <property type="entry name" value="PRENYLATED RAB ACCEPTOR 1-RELATED"/>
    <property type="match status" value="1"/>
</dbReference>
<keyword evidence="4 7" id="KW-0812">Transmembrane</keyword>
<keyword evidence="10" id="KW-1185">Reference proteome</keyword>
<evidence type="ECO:0000313" key="10">
    <source>
        <dbReference type="Proteomes" id="UP001417504"/>
    </source>
</evidence>
<evidence type="ECO:0000256" key="8">
    <source>
        <dbReference type="SAM" id="MobiDB-lite"/>
    </source>
</evidence>
<evidence type="ECO:0000256" key="4">
    <source>
        <dbReference type="ARBA" id="ARBA00022692"/>
    </source>
</evidence>
<name>A0AAP0KHT9_9MAGN</name>
<evidence type="ECO:0000313" key="9">
    <source>
        <dbReference type="EMBL" id="KAK9152832.1"/>
    </source>
</evidence>
<protein>
    <recommendedName>
        <fullName evidence="7">PRA1 family protein</fullName>
    </recommendedName>
</protein>
<proteinExistence type="inferred from homology"/>
<feature type="transmembrane region" description="Helical" evidence="7">
    <location>
        <begin position="210"/>
        <end position="229"/>
    </location>
</feature>
<keyword evidence="5 7" id="KW-1133">Transmembrane helix</keyword>
<dbReference type="InterPro" id="IPR004895">
    <property type="entry name" value="Prenylated_rab_accept_PRA1"/>
</dbReference>
<dbReference type="AlphaFoldDB" id="A0AAP0KHT9"/>
<evidence type="ECO:0000256" key="5">
    <source>
        <dbReference type="ARBA" id="ARBA00022989"/>
    </source>
</evidence>
<dbReference type="Proteomes" id="UP001417504">
    <property type="component" value="Unassembled WGS sequence"/>
</dbReference>
<dbReference type="Pfam" id="PF03208">
    <property type="entry name" value="PRA1"/>
    <property type="match status" value="1"/>
</dbReference>
<dbReference type="EMBL" id="JBBNAE010000001">
    <property type="protein sequence ID" value="KAK9152832.1"/>
    <property type="molecule type" value="Genomic_DNA"/>
</dbReference>
<accession>A0AAP0KHT9</accession>
<feature type="region of interest" description="Disordered" evidence="8">
    <location>
        <begin position="40"/>
        <end position="60"/>
    </location>
</feature>
<feature type="transmembrane region" description="Helical" evidence="7">
    <location>
        <begin position="143"/>
        <end position="169"/>
    </location>
</feature>
<sequence length="252" mass="27612">MTFSANPLSLSVPEPAFESWLRDSGYLEILDDRTAALDRRSSAAANNTSSTAASTSSSRYTTTTTTTRSVLSVVFAHLTTLLSLFTLNPFAKLSAEDFSGDTPSWTAAFIGDSGSYSVPSSPAQARLRVHENVKRYARNYSTLFIVFFACSLYQIPVALLGSISSLVLWDLFRLGCEKWGLDGYPSSRQLLIRLVQCATAVVLYCSNVQLAFFCAVAIVYAVMILHASLRKLSPLKQPSRAEGPGHRRFLLK</sequence>
<evidence type="ECO:0000256" key="2">
    <source>
        <dbReference type="ARBA" id="ARBA00004141"/>
    </source>
</evidence>
<keyword evidence="7" id="KW-0813">Transport</keyword>
<organism evidence="9 10">
    <name type="scientific">Stephania japonica</name>
    <dbReference type="NCBI Taxonomy" id="461633"/>
    <lineage>
        <taxon>Eukaryota</taxon>
        <taxon>Viridiplantae</taxon>
        <taxon>Streptophyta</taxon>
        <taxon>Embryophyta</taxon>
        <taxon>Tracheophyta</taxon>
        <taxon>Spermatophyta</taxon>
        <taxon>Magnoliopsida</taxon>
        <taxon>Ranunculales</taxon>
        <taxon>Menispermaceae</taxon>
        <taxon>Menispermoideae</taxon>
        <taxon>Cissampelideae</taxon>
        <taxon>Stephania</taxon>
    </lineage>
</organism>
<dbReference type="GO" id="GO:0005783">
    <property type="term" value="C:endoplasmic reticulum"/>
    <property type="evidence" value="ECO:0007669"/>
    <property type="project" value="TreeGrafter"/>
</dbReference>
<evidence type="ECO:0000256" key="3">
    <source>
        <dbReference type="ARBA" id="ARBA00006483"/>
    </source>
</evidence>
<keyword evidence="6 7" id="KW-0472">Membrane</keyword>
<dbReference type="PANTHER" id="PTHR19317:SF1">
    <property type="entry name" value="PRA1 FAMILY PROTEIN H"/>
    <property type="match status" value="1"/>
</dbReference>
<dbReference type="GO" id="GO:0016192">
    <property type="term" value="P:vesicle-mediated transport"/>
    <property type="evidence" value="ECO:0007669"/>
    <property type="project" value="TreeGrafter"/>
</dbReference>
<gene>
    <name evidence="9" type="ORF">Sjap_000312</name>
</gene>
<feature type="compositionally biased region" description="Low complexity" evidence="8">
    <location>
        <begin position="42"/>
        <end position="60"/>
    </location>
</feature>
<evidence type="ECO:0000256" key="1">
    <source>
        <dbReference type="ARBA" id="ARBA00002501"/>
    </source>
</evidence>
<reference evidence="9 10" key="1">
    <citation type="submission" date="2024-01" db="EMBL/GenBank/DDBJ databases">
        <title>Genome assemblies of Stephania.</title>
        <authorList>
            <person name="Yang L."/>
        </authorList>
    </citation>
    <scope>NUCLEOTIDE SEQUENCE [LARGE SCALE GENOMIC DNA]</scope>
    <source>
        <strain evidence="9">QJT</strain>
        <tissue evidence="9">Leaf</tissue>
    </source>
</reference>